<evidence type="ECO:0000256" key="2">
    <source>
        <dbReference type="ARBA" id="ARBA00004481"/>
    </source>
</evidence>
<comment type="similarity">
    <text evidence="4">Belongs to the CDIP1/LITAF family.</text>
</comment>
<dbReference type="WBParaSite" id="MBELARI_LOCUS17947">
    <property type="protein sequence ID" value="MBELARI_LOCUS17947"/>
    <property type="gene ID" value="MBELARI_LOCUS17947"/>
</dbReference>
<evidence type="ECO:0000259" key="10">
    <source>
        <dbReference type="PROSITE" id="PS51837"/>
    </source>
</evidence>
<protein>
    <recommendedName>
        <fullName evidence="10">LITAF domain-containing protein</fullName>
    </recommendedName>
</protein>
<dbReference type="GO" id="GO:0005765">
    <property type="term" value="C:lysosomal membrane"/>
    <property type="evidence" value="ECO:0007669"/>
    <property type="project" value="UniProtKB-SubCell"/>
</dbReference>
<evidence type="ECO:0000256" key="7">
    <source>
        <dbReference type="ARBA" id="ARBA00023136"/>
    </source>
</evidence>
<feature type="region of interest" description="Disordered" evidence="8">
    <location>
        <begin position="1"/>
        <end position="24"/>
    </location>
</feature>
<keyword evidence="11" id="KW-1185">Reference proteome</keyword>
<dbReference type="GO" id="GO:0008270">
    <property type="term" value="F:zinc ion binding"/>
    <property type="evidence" value="ECO:0007669"/>
    <property type="project" value="TreeGrafter"/>
</dbReference>
<dbReference type="PROSITE" id="PS51837">
    <property type="entry name" value="LITAF"/>
    <property type="match status" value="1"/>
</dbReference>
<dbReference type="AlphaFoldDB" id="A0AAF3EUU7"/>
<evidence type="ECO:0000256" key="8">
    <source>
        <dbReference type="SAM" id="MobiDB-lite"/>
    </source>
</evidence>
<keyword evidence="6" id="KW-0862">Zinc</keyword>
<dbReference type="Proteomes" id="UP000887575">
    <property type="component" value="Unassembled WGS sequence"/>
</dbReference>
<reference evidence="12" key="1">
    <citation type="submission" date="2024-02" db="UniProtKB">
        <authorList>
            <consortium name="WormBaseParasite"/>
        </authorList>
    </citation>
    <scope>IDENTIFICATION</scope>
</reference>
<feature type="compositionally biased region" description="Pro residues" evidence="8">
    <location>
        <begin position="7"/>
        <end position="18"/>
    </location>
</feature>
<dbReference type="GO" id="GO:0031902">
    <property type="term" value="C:late endosome membrane"/>
    <property type="evidence" value="ECO:0007669"/>
    <property type="project" value="UniProtKB-SubCell"/>
</dbReference>
<keyword evidence="7 9" id="KW-0472">Membrane</keyword>
<evidence type="ECO:0000256" key="1">
    <source>
        <dbReference type="ARBA" id="ARBA00004414"/>
    </source>
</evidence>
<evidence type="ECO:0000313" key="11">
    <source>
        <dbReference type="Proteomes" id="UP000887575"/>
    </source>
</evidence>
<proteinExistence type="inferred from homology"/>
<keyword evidence="9" id="KW-0812">Transmembrane</keyword>
<evidence type="ECO:0000313" key="12">
    <source>
        <dbReference type="WBParaSite" id="MBELARI_LOCUS17947"/>
    </source>
</evidence>
<dbReference type="Pfam" id="PF10601">
    <property type="entry name" value="zf-LITAF-like"/>
    <property type="match status" value="1"/>
</dbReference>
<evidence type="ECO:0000256" key="6">
    <source>
        <dbReference type="ARBA" id="ARBA00022833"/>
    </source>
</evidence>
<dbReference type="InterPro" id="IPR006629">
    <property type="entry name" value="LITAF"/>
</dbReference>
<organism evidence="11 12">
    <name type="scientific">Mesorhabditis belari</name>
    <dbReference type="NCBI Taxonomy" id="2138241"/>
    <lineage>
        <taxon>Eukaryota</taxon>
        <taxon>Metazoa</taxon>
        <taxon>Ecdysozoa</taxon>
        <taxon>Nematoda</taxon>
        <taxon>Chromadorea</taxon>
        <taxon>Rhabditida</taxon>
        <taxon>Rhabditina</taxon>
        <taxon>Rhabditomorpha</taxon>
        <taxon>Rhabditoidea</taxon>
        <taxon>Rhabditidae</taxon>
        <taxon>Mesorhabditinae</taxon>
        <taxon>Mesorhabditis</taxon>
    </lineage>
</organism>
<dbReference type="InterPro" id="IPR037519">
    <property type="entry name" value="LITAF_fam"/>
</dbReference>
<accession>A0AAF3EUU7</accession>
<keyword evidence="5" id="KW-0479">Metal-binding</keyword>
<evidence type="ECO:0000256" key="5">
    <source>
        <dbReference type="ARBA" id="ARBA00022723"/>
    </source>
</evidence>
<dbReference type="SMART" id="SM00714">
    <property type="entry name" value="LITAF"/>
    <property type="match status" value="1"/>
</dbReference>
<feature type="domain" description="LITAF" evidence="10">
    <location>
        <begin position="42"/>
        <end position="125"/>
    </location>
</feature>
<evidence type="ECO:0000256" key="3">
    <source>
        <dbReference type="ARBA" id="ARBA00004630"/>
    </source>
</evidence>
<feature type="transmembrane region" description="Helical" evidence="9">
    <location>
        <begin position="79"/>
        <end position="102"/>
    </location>
</feature>
<sequence>MENAEDQPPPYPVNPSGPQPESRGNAVAPIYVVGQQQPAVIFQQPIPFDPRSLGPYPTVVTCPNCKQVNPTTTFAEPGLLTWLVCCGTAIIGLWPCCLLPFCVDSCQDSEHRCGKCKKYIGTYKRI</sequence>
<name>A0AAF3EUU7_9BILA</name>
<comment type="subcellular location">
    <subcellularLocation>
        <location evidence="2">Endosome membrane</location>
        <topology evidence="2">Peripheral membrane protein</topology>
    </subcellularLocation>
    <subcellularLocation>
        <location evidence="1">Late endosome membrane</location>
    </subcellularLocation>
    <subcellularLocation>
        <location evidence="3">Lysosome membrane</location>
        <topology evidence="3">Peripheral membrane protein</topology>
        <orientation evidence="3">Cytoplasmic side</orientation>
    </subcellularLocation>
</comment>
<dbReference type="PANTHER" id="PTHR23292">
    <property type="entry name" value="LIPOPOLYSACCHARIDE-INDUCED TUMOR NECROSIS FACTOR-ALPHA FACTOR"/>
    <property type="match status" value="1"/>
</dbReference>
<keyword evidence="9" id="KW-1133">Transmembrane helix</keyword>
<evidence type="ECO:0000256" key="9">
    <source>
        <dbReference type="SAM" id="Phobius"/>
    </source>
</evidence>
<evidence type="ECO:0000256" key="4">
    <source>
        <dbReference type="ARBA" id="ARBA00005975"/>
    </source>
</evidence>
<dbReference type="PANTHER" id="PTHR23292:SF6">
    <property type="entry name" value="FI16602P1-RELATED"/>
    <property type="match status" value="1"/>
</dbReference>